<evidence type="ECO:0000256" key="1">
    <source>
        <dbReference type="SAM" id="SignalP"/>
    </source>
</evidence>
<comment type="caution">
    <text evidence="2">The sequence shown here is derived from an EMBL/GenBank/DDBJ whole genome shotgun (WGS) entry which is preliminary data.</text>
</comment>
<sequence length="123" mass="13843">MKVSIILIALTITVLFGCSPASNKSDISGTYVTQFKNEYSITSDTLVIALEGNSQTYNVERKTGFNKVRDGKTRPKEFKVAKWVSSYDTDKHLLQETELGKQISVLPEKKSLKFGDTEYQKVK</sequence>
<feature type="chain" id="PRO_5018535616" evidence="1">
    <location>
        <begin position="24"/>
        <end position="123"/>
    </location>
</feature>
<keyword evidence="1" id="KW-0732">Signal</keyword>
<dbReference type="RefSeq" id="WP_128534662.1">
    <property type="nucleotide sequence ID" value="NZ_SBIW01000006.1"/>
</dbReference>
<name>A0A3S3X5W2_9SPHI</name>
<dbReference type="OrthoDB" id="798527at2"/>
<evidence type="ECO:0000313" key="2">
    <source>
        <dbReference type="EMBL" id="RWY51243.1"/>
    </source>
</evidence>
<dbReference type="Proteomes" id="UP000286701">
    <property type="component" value="Unassembled WGS sequence"/>
</dbReference>
<dbReference type="PROSITE" id="PS51257">
    <property type="entry name" value="PROKAR_LIPOPROTEIN"/>
    <property type="match status" value="1"/>
</dbReference>
<proteinExistence type="predicted"/>
<accession>A0A3S3X5W2</accession>
<dbReference type="AlphaFoldDB" id="A0A3S3X5W2"/>
<reference evidence="2 3" key="1">
    <citation type="submission" date="2019-01" db="EMBL/GenBank/DDBJ databases">
        <title>Mucilaginibacter antarcticum sp. nov., isolated from antarctic soil.</title>
        <authorList>
            <person name="Yan Y.-Q."/>
            <person name="Du Z.-J."/>
        </authorList>
    </citation>
    <scope>NUCLEOTIDE SEQUENCE [LARGE SCALE GENOMIC DNA]</scope>
    <source>
        <strain evidence="2 3">F01003</strain>
    </source>
</reference>
<dbReference type="EMBL" id="SBIW01000006">
    <property type="protein sequence ID" value="RWY51243.1"/>
    <property type="molecule type" value="Genomic_DNA"/>
</dbReference>
<organism evidence="2 3">
    <name type="scientific">Mucilaginibacter gilvus</name>
    <dbReference type="NCBI Taxonomy" id="2305909"/>
    <lineage>
        <taxon>Bacteria</taxon>
        <taxon>Pseudomonadati</taxon>
        <taxon>Bacteroidota</taxon>
        <taxon>Sphingobacteriia</taxon>
        <taxon>Sphingobacteriales</taxon>
        <taxon>Sphingobacteriaceae</taxon>
        <taxon>Mucilaginibacter</taxon>
    </lineage>
</organism>
<feature type="signal peptide" evidence="1">
    <location>
        <begin position="1"/>
        <end position="23"/>
    </location>
</feature>
<keyword evidence="3" id="KW-1185">Reference proteome</keyword>
<evidence type="ECO:0000313" key="3">
    <source>
        <dbReference type="Proteomes" id="UP000286701"/>
    </source>
</evidence>
<gene>
    <name evidence="2" type="ORF">EPL05_14375</name>
</gene>
<protein>
    <submittedName>
        <fullName evidence="2">Uncharacterized protein</fullName>
    </submittedName>
</protein>